<gene>
    <name evidence="2" type="ORF">KCV87_16435</name>
</gene>
<dbReference type="InterPro" id="IPR029058">
    <property type="entry name" value="AB_hydrolase_fold"/>
</dbReference>
<dbReference type="Gene3D" id="3.40.50.1820">
    <property type="entry name" value="alpha/beta hydrolase"/>
    <property type="match status" value="1"/>
</dbReference>
<dbReference type="SUPFAM" id="SSF53474">
    <property type="entry name" value="alpha/beta-Hydrolases"/>
    <property type="match status" value="1"/>
</dbReference>
<dbReference type="PANTHER" id="PTHR43798:SF33">
    <property type="entry name" value="HYDROLASE, PUTATIVE (AFU_ORTHOLOGUE AFUA_2G14860)-RELATED"/>
    <property type="match status" value="1"/>
</dbReference>
<name>A0AA45LDU3_9PSEU</name>
<accession>A0AA45LDU3</accession>
<dbReference type="PRINTS" id="PR00111">
    <property type="entry name" value="ABHYDROLASE"/>
</dbReference>
<organism evidence="2 3">
    <name type="scientific">Actinosynnema pretiosum subsp. pretiosum</name>
    <dbReference type="NCBI Taxonomy" id="103721"/>
    <lineage>
        <taxon>Bacteria</taxon>
        <taxon>Bacillati</taxon>
        <taxon>Actinomycetota</taxon>
        <taxon>Actinomycetes</taxon>
        <taxon>Pseudonocardiales</taxon>
        <taxon>Pseudonocardiaceae</taxon>
        <taxon>Actinosynnema</taxon>
    </lineage>
</organism>
<reference evidence="2" key="1">
    <citation type="submission" date="2021-04" db="EMBL/GenBank/DDBJ databases">
        <title>Genomic sequence of Actinosynnema pretiosum subsp. pretiosum ATCC 31280 (C-14919).</title>
        <authorList>
            <person name="Bai L."/>
            <person name="Wang X."/>
            <person name="Xiao Y."/>
        </authorList>
    </citation>
    <scope>NUCLEOTIDE SEQUENCE</scope>
    <source>
        <strain evidence="2">ATCC 31280</strain>
    </source>
</reference>
<dbReference type="EMBL" id="CP073249">
    <property type="protein sequence ID" value="QUF07465.1"/>
    <property type="molecule type" value="Genomic_DNA"/>
</dbReference>
<dbReference type="PANTHER" id="PTHR43798">
    <property type="entry name" value="MONOACYLGLYCEROL LIPASE"/>
    <property type="match status" value="1"/>
</dbReference>
<dbReference type="InterPro" id="IPR050266">
    <property type="entry name" value="AB_hydrolase_sf"/>
</dbReference>
<feature type="domain" description="AB hydrolase-1" evidence="1">
    <location>
        <begin position="106"/>
        <end position="355"/>
    </location>
</feature>
<dbReference type="GO" id="GO:0016020">
    <property type="term" value="C:membrane"/>
    <property type="evidence" value="ECO:0007669"/>
    <property type="project" value="TreeGrafter"/>
</dbReference>
<dbReference type="Proteomes" id="UP000677152">
    <property type="component" value="Chromosome"/>
</dbReference>
<proteinExistence type="predicted"/>
<dbReference type="InterPro" id="IPR000073">
    <property type="entry name" value="AB_hydrolase_1"/>
</dbReference>
<evidence type="ECO:0000259" key="1">
    <source>
        <dbReference type="Pfam" id="PF00561"/>
    </source>
</evidence>
<dbReference type="GO" id="GO:0016787">
    <property type="term" value="F:hydrolase activity"/>
    <property type="evidence" value="ECO:0007669"/>
    <property type="project" value="UniProtKB-KW"/>
</dbReference>
<protein>
    <submittedName>
        <fullName evidence="2">Alpha/beta hydrolase</fullName>
    </submittedName>
</protein>
<evidence type="ECO:0000313" key="2">
    <source>
        <dbReference type="EMBL" id="QUF07465.1"/>
    </source>
</evidence>
<dbReference type="Pfam" id="PF00561">
    <property type="entry name" value="Abhydrolase_1"/>
    <property type="match status" value="1"/>
</dbReference>
<keyword evidence="2" id="KW-0378">Hydrolase</keyword>
<evidence type="ECO:0000313" key="3">
    <source>
        <dbReference type="Proteomes" id="UP000677152"/>
    </source>
</evidence>
<dbReference type="AlphaFoldDB" id="A0AA45LDU3"/>
<sequence length="372" mass="40358">MRRSSSCPRAGWNRSATRQPYSLVGASPVSFPRTARFTLPRRRHPGGVTQPQEATRTALTRVPLSTTALPPLDTAIPPWPGEQVQVDGHRLHVRTTPGPDGADTAVYVHGLGGSSTNWTDLSGQLAGHVDGRSVDLPGFGRSEPVDGYPYSIAAHARAVTRYLESLGRPVHLFGNSMGGTISLVIAATRPELVKSLVLVSPAMPDLRLSTSRMADPLIALAYLPLVGRTARKRLAQVSHEERARQTVRLCFSDPSVVPDNRIAESGREVAERATQAWASAALGRSTTELVRSWLLRGPSSLWLLPPEVTAPTLVVWGADDRLVSVRKAPRLTRALPRGRMLVLPRTGHVAQMERPVLVARAVAGMWEAGDRW</sequence>